<feature type="transmembrane region" description="Helical" evidence="1">
    <location>
        <begin position="110"/>
        <end position="131"/>
    </location>
</feature>
<proteinExistence type="predicted"/>
<organism evidence="2 3">
    <name type="scientific">Steinernema glaseri</name>
    <dbReference type="NCBI Taxonomy" id="37863"/>
    <lineage>
        <taxon>Eukaryota</taxon>
        <taxon>Metazoa</taxon>
        <taxon>Ecdysozoa</taxon>
        <taxon>Nematoda</taxon>
        <taxon>Chromadorea</taxon>
        <taxon>Rhabditida</taxon>
        <taxon>Tylenchina</taxon>
        <taxon>Panagrolaimomorpha</taxon>
        <taxon>Strongyloidoidea</taxon>
        <taxon>Steinernematidae</taxon>
        <taxon>Steinernema</taxon>
    </lineage>
</organism>
<sequence>MVRFVVGQHLIRVLLESKTIVPALATKGDFLEVNNRRLLAENTITQFSEVAVNQLLEALATKGDFLEVNSRKLLAENTITQFSEVAVNQLLEGGAAHFIHRKANLIYHSLVAPSSTSTLAVVVICTMLGLVY</sequence>
<dbReference type="WBParaSite" id="L893_g33798.t1">
    <property type="protein sequence ID" value="L893_g33798.t1"/>
    <property type="gene ID" value="L893_g33798"/>
</dbReference>
<name>A0A1I8A834_9BILA</name>
<dbReference type="AlphaFoldDB" id="A0A1I8A834"/>
<accession>A0A1I8A834</accession>
<protein>
    <submittedName>
        <fullName evidence="3">Dolichyl-diphosphooligosaccharide--protein glycosyltransferase subunit 2</fullName>
    </submittedName>
</protein>
<evidence type="ECO:0000313" key="2">
    <source>
        <dbReference type="Proteomes" id="UP000095287"/>
    </source>
</evidence>
<keyword evidence="2" id="KW-1185">Reference proteome</keyword>
<evidence type="ECO:0000313" key="3">
    <source>
        <dbReference type="WBParaSite" id="L893_g33798.t1"/>
    </source>
</evidence>
<keyword evidence="1" id="KW-0812">Transmembrane</keyword>
<dbReference type="Proteomes" id="UP000095287">
    <property type="component" value="Unplaced"/>
</dbReference>
<reference evidence="3" key="1">
    <citation type="submission" date="2016-11" db="UniProtKB">
        <authorList>
            <consortium name="WormBaseParasite"/>
        </authorList>
    </citation>
    <scope>IDENTIFICATION</scope>
</reference>
<keyword evidence="1" id="KW-1133">Transmembrane helix</keyword>
<evidence type="ECO:0000256" key="1">
    <source>
        <dbReference type="SAM" id="Phobius"/>
    </source>
</evidence>
<keyword evidence="1" id="KW-0472">Membrane</keyword>